<dbReference type="GO" id="GO:0008270">
    <property type="term" value="F:zinc ion binding"/>
    <property type="evidence" value="ECO:0007669"/>
    <property type="project" value="UniProtKB-KW"/>
</dbReference>
<accession>Q1WCD7</accession>
<dbReference type="GO" id="GO:0016740">
    <property type="term" value="F:transferase activity"/>
    <property type="evidence" value="ECO:0007669"/>
    <property type="project" value="UniProtKB-KW"/>
</dbReference>
<organism evidence="3">
    <name type="scientific">Ictalurus punctatus</name>
    <name type="common">Channel catfish</name>
    <name type="synonym">Silurus punctatus</name>
    <dbReference type="NCBI Taxonomy" id="7998"/>
    <lineage>
        <taxon>Eukaryota</taxon>
        <taxon>Metazoa</taxon>
        <taxon>Chordata</taxon>
        <taxon>Craniata</taxon>
        <taxon>Vertebrata</taxon>
        <taxon>Euteleostomi</taxon>
        <taxon>Actinopterygii</taxon>
        <taxon>Neopterygii</taxon>
        <taxon>Teleostei</taxon>
        <taxon>Ostariophysi</taxon>
        <taxon>Siluriformes</taxon>
        <taxon>Ictaluridae</taxon>
        <taxon>Ictalurus</taxon>
    </lineage>
</organism>
<dbReference type="AlphaFoldDB" id="Q1WCD7"/>
<name>Q1WCD7_ICTPU</name>
<dbReference type="PROSITE" id="PS50966">
    <property type="entry name" value="ZF_SWIM"/>
    <property type="match status" value="1"/>
</dbReference>
<feature type="domain" description="SWIM-type" evidence="2">
    <location>
        <begin position="10"/>
        <end position="48"/>
    </location>
</feature>
<dbReference type="InterPro" id="IPR007527">
    <property type="entry name" value="Znf_SWIM"/>
</dbReference>
<feature type="non-terminal residue" evidence="3">
    <location>
        <position position="1"/>
    </location>
</feature>
<keyword evidence="1" id="KW-0862">Zinc</keyword>
<evidence type="ECO:0000259" key="2">
    <source>
        <dbReference type="PROSITE" id="PS50966"/>
    </source>
</evidence>
<evidence type="ECO:0000313" key="3">
    <source>
        <dbReference type="EMBL" id="ABD85560.1"/>
    </source>
</evidence>
<dbReference type="EMBL" id="DQ399501">
    <property type="protein sequence ID" value="ABD85560.1"/>
    <property type="molecule type" value="mRNA"/>
</dbReference>
<sequence>LYSEMFHRKLHSLVERTAHCSCKGFHANVSSLVDQTCQHFLGQFFVFDSNESKTIDKIYMFEYSC</sequence>
<keyword evidence="3" id="KW-0808">Transferase</keyword>
<proteinExistence type="evidence at transcript level"/>
<protein>
    <submittedName>
        <fullName evidence="3">USP glycosyltransferase 3-like</fullName>
    </submittedName>
</protein>
<reference evidence="3" key="1">
    <citation type="submission" date="2006-02" db="EMBL/GenBank/DDBJ databases">
        <title>Channel catfish gene expression after Edwardsiella ictaluri infection.</title>
        <authorList>
            <person name="Yeh H.-Y."/>
            <person name="Klesius P.H."/>
        </authorList>
    </citation>
    <scope>NUCLEOTIDE SEQUENCE</scope>
    <source>
        <tissue evidence="3">Ovary</tissue>
    </source>
</reference>
<evidence type="ECO:0000256" key="1">
    <source>
        <dbReference type="PROSITE-ProRule" id="PRU00325"/>
    </source>
</evidence>
<keyword evidence="1" id="KW-0479">Metal-binding</keyword>
<feature type="non-terminal residue" evidence="3">
    <location>
        <position position="65"/>
    </location>
</feature>
<keyword evidence="1" id="KW-0863">Zinc-finger</keyword>